<gene>
    <name evidence="6" type="ORF">chiPu_0015730</name>
</gene>
<comment type="similarity">
    <text evidence="3">Belongs to the SPOT14 family.</text>
</comment>
<dbReference type="GO" id="GO:0005829">
    <property type="term" value="C:cytosol"/>
    <property type="evidence" value="ECO:0007669"/>
    <property type="project" value="TreeGrafter"/>
</dbReference>
<dbReference type="OMA" id="HQFHYHL"/>
<evidence type="ECO:0000256" key="3">
    <source>
        <dbReference type="ARBA" id="ARBA00009488"/>
    </source>
</evidence>
<dbReference type="OrthoDB" id="5951908at2759"/>
<dbReference type="PANTHER" id="PTHR14315:SF23">
    <property type="entry name" value="MID1-INTERACTING PROTEIN 1-B"/>
    <property type="match status" value="1"/>
</dbReference>
<dbReference type="EMBL" id="BEZZ01000964">
    <property type="protein sequence ID" value="GCC37228.1"/>
    <property type="molecule type" value="Genomic_DNA"/>
</dbReference>
<comment type="caution">
    <text evidence="6">The sequence shown here is derived from an EMBL/GenBank/DDBJ whole genome shotgun (WGS) entry which is preliminary data.</text>
</comment>
<reference evidence="6 7" key="1">
    <citation type="journal article" date="2018" name="Nat. Ecol. Evol.">
        <title>Shark genomes provide insights into elasmobranch evolution and the origin of vertebrates.</title>
        <authorList>
            <person name="Hara Y"/>
            <person name="Yamaguchi K"/>
            <person name="Onimaru K"/>
            <person name="Kadota M"/>
            <person name="Koyanagi M"/>
            <person name="Keeley SD"/>
            <person name="Tatsumi K"/>
            <person name="Tanaka K"/>
            <person name="Motone F"/>
            <person name="Kageyama Y"/>
            <person name="Nozu R"/>
            <person name="Adachi N"/>
            <person name="Nishimura O"/>
            <person name="Nakagawa R"/>
            <person name="Tanegashima C"/>
            <person name="Kiyatake I"/>
            <person name="Matsumoto R"/>
            <person name="Murakumo K"/>
            <person name="Nishida K"/>
            <person name="Terakita A"/>
            <person name="Kuratani S"/>
            <person name="Sato K"/>
            <person name="Hyodo S Kuraku.S."/>
        </authorList>
    </citation>
    <scope>NUCLEOTIDE SEQUENCE [LARGE SCALE GENOMIC DNA]</scope>
</reference>
<comment type="subcellular location">
    <subcellularLocation>
        <location evidence="2">Cytoplasm</location>
    </subcellularLocation>
    <subcellularLocation>
        <location evidence="1">Nucleus</location>
    </subcellularLocation>
</comment>
<evidence type="ECO:0000256" key="2">
    <source>
        <dbReference type="ARBA" id="ARBA00004496"/>
    </source>
</evidence>
<dbReference type="Pfam" id="PF07084">
    <property type="entry name" value="Spot_14"/>
    <property type="match status" value="1"/>
</dbReference>
<dbReference type="PANTHER" id="PTHR14315">
    <property type="entry name" value="SPOT14 FAMILY MEMBER"/>
    <property type="match status" value="1"/>
</dbReference>
<proteinExistence type="inferred from homology"/>
<dbReference type="Gene3D" id="6.10.140.1610">
    <property type="match status" value="1"/>
</dbReference>
<evidence type="ECO:0000256" key="1">
    <source>
        <dbReference type="ARBA" id="ARBA00004123"/>
    </source>
</evidence>
<dbReference type="GO" id="GO:0046890">
    <property type="term" value="P:regulation of lipid biosynthetic process"/>
    <property type="evidence" value="ECO:0007669"/>
    <property type="project" value="TreeGrafter"/>
</dbReference>
<accession>A0A401T3M1</accession>
<dbReference type="Proteomes" id="UP000287033">
    <property type="component" value="Unassembled WGS sequence"/>
</dbReference>
<dbReference type="STRING" id="137246.A0A401T3M1"/>
<evidence type="ECO:0000256" key="4">
    <source>
        <dbReference type="ARBA" id="ARBA00022490"/>
    </source>
</evidence>
<dbReference type="InterPro" id="IPR009786">
    <property type="entry name" value="Spot_14"/>
</dbReference>
<evidence type="ECO:0000313" key="7">
    <source>
        <dbReference type="Proteomes" id="UP000287033"/>
    </source>
</evidence>
<keyword evidence="5" id="KW-0539">Nucleus</keyword>
<dbReference type="AlphaFoldDB" id="A0A401T3M1"/>
<protein>
    <submittedName>
        <fullName evidence="6">Uncharacterized protein</fullName>
    </submittedName>
</protein>
<dbReference type="GO" id="GO:0005634">
    <property type="term" value="C:nucleus"/>
    <property type="evidence" value="ECO:0007669"/>
    <property type="project" value="UniProtKB-SubCell"/>
</dbReference>
<evidence type="ECO:0000313" key="6">
    <source>
        <dbReference type="EMBL" id="GCC37228.1"/>
    </source>
</evidence>
<organism evidence="6 7">
    <name type="scientific">Chiloscyllium punctatum</name>
    <name type="common">Brownbanded bambooshark</name>
    <name type="synonym">Hemiscyllium punctatum</name>
    <dbReference type="NCBI Taxonomy" id="137246"/>
    <lineage>
        <taxon>Eukaryota</taxon>
        <taxon>Metazoa</taxon>
        <taxon>Chordata</taxon>
        <taxon>Craniata</taxon>
        <taxon>Vertebrata</taxon>
        <taxon>Chondrichthyes</taxon>
        <taxon>Elasmobranchii</taxon>
        <taxon>Galeomorphii</taxon>
        <taxon>Galeoidea</taxon>
        <taxon>Orectolobiformes</taxon>
        <taxon>Hemiscylliidae</taxon>
        <taxon>Chiloscyllium</taxon>
    </lineage>
</organism>
<name>A0A401T3M1_CHIPU</name>
<evidence type="ECO:0000256" key="5">
    <source>
        <dbReference type="ARBA" id="ARBA00023242"/>
    </source>
</evidence>
<keyword evidence="4" id="KW-0963">Cytoplasm</keyword>
<keyword evidence="7" id="KW-1185">Reference proteome</keyword>
<sequence>MMQVPDFKNKGLSLVSAINRFLTSVTVMSGTIMVPSLLRDLPVEDGDNHIKSNVSEQKDMYDNYLLLKSIRNHIEWGIQDEQVKSDLESIKAREEGDDCGELQRQFHHHLDGLYNVLSKLTQQANRVTNRYTKELEIYDLGR</sequence>
<dbReference type="InterPro" id="IPR053719">
    <property type="entry name" value="Lipogen_MT_Stabilize_sf"/>
</dbReference>